<dbReference type="PANTHER" id="PTHR42895">
    <property type="entry name" value="IRON-SULFUR CLUSTER-BINDING PROTEIN-RELATED"/>
    <property type="match status" value="1"/>
</dbReference>
<gene>
    <name evidence="2" type="ORF">DSCW_27980</name>
</gene>
<accession>A0A5K7Z6R6</accession>
<proteinExistence type="predicted"/>
<feature type="domain" description="2Fe-2S ferredoxin-type" evidence="1">
    <location>
        <begin position="459"/>
        <end position="552"/>
    </location>
</feature>
<dbReference type="Pfam" id="PF13193">
    <property type="entry name" value="AMP-binding_C"/>
    <property type="match status" value="1"/>
</dbReference>
<dbReference type="InterPro" id="IPR052911">
    <property type="entry name" value="Corrinoid_activation_enz"/>
</dbReference>
<evidence type="ECO:0000259" key="1">
    <source>
        <dbReference type="PROSITE" id="PS51085"/>
    </source>
</evidence>
<dbReference type="InterPro" id="IPR041414">
    <property type="entry name" value="Raco-like_middle"/>
</dbReference>
<sequence length="1069" mass="114590">MVDADATIDPISQTITRLLAGPARPGQAFTMPDCNFDGLYRMARRLKVCFKDFSDEDASICLFTEDRAVMAAALLAALDGGPQILLPYALSKAALQDLHRLTVFSAVIGRVDGNPPDGVHIINPETLSDEVESLAPEKEPNPDRPWVRLFTGGSTGSPQLWTKTPRNLLGEVNYLLDRFKIGSGDRILATVPAFHIYGMLYSLLAPLLASARVSAVSPSFPEEIKQKMAEMSPTIFVSVPIHYRALRDNPPDKGALRLAFSSAGPLPEADGRAFFEAAGVDLVEIYGSTETGGIATRCRRQGQTGFTPYDCIGWRVAGEELDIQSAFLSAELPVRDSGWFTMADRVKTENGGFVVVGRADNVVKVGGNRVDLEKVRQAIAAVEGIKEAIVLSNPADTGRSEEIVALAVGRRTAAEIQVQLKSKLLPHERPRRIQIVEKIPMAATGKPDRQAIGEMVTVPMIRFEPSGRQVLLDTDRTLQELAADHAIDIRSDCGGKGICGKCRVLVDPKKNLSSPTDAELDLLTPEQVTTGYRLACQARATAGTTVTVPDTLAEVSATSGKTGIDRSYPVDSPIHRLTVAGRSPGLKTDNRPESLMDWLATQVGRPSLARADMASLRQLSRYRDSLKDFTLVVHEDTGIQRILDGPQPASLGFAVDLGTTSIAGYLCNLQTGTLLAAEASVNPQRRFGEDVISRISHLNEKTDRLGPMQQLAVEGINLLLTRCLEEVGCDAAAIDEVAVCGNTTMQQIFAGLHPYNLGISPYFPLTLTPPTASAGDLGLAVDPAVPVFLMPVVSGFVGGDTMAAIMADRTHEREETTLIVDIGTNGEVVLGNREGLWVTSCATGPALEGARISCGMRAVSGAIHRAWPDSAQNGLGYAVMGNEKKRPMGICGSGIIDIVASLRKTGVILPNGRFDENNPAVLCDEKGVGRSYTIADGERTATGSAISLTLDDIRQVQLAKGALCTGIEFLMERAGIATIHRAILTGAFGARFNWKNALAIGMLPPAVAQAEVLPEDNLAGVGVVMALLDKKIRSEARELCRRIRYLELASDPDFAEAFAKATTFPNAAD</sequence>
<dbReference type="Gene3D" id="3.30.300.30">
    <property type="match status" value="1"/>
</dbReference>
<dbReference type="RefSeq" id="WP_155304309.1">
    <property type="nucleotide sequence ID" value="NZ_AP021875.1"/>
</dbReference>
<dbReference type="InterPro" id="IPR012675">
    <property type="entry name" value="Beta-grasp_dom_sf"/>
</dbReference>
<dbReference type="SUPFAM" id="SSF54292">
    <property type="entry name" value="2Fe-2S ferredoxin-like"/>
    <property type="match status" value="1"/>
</dbReference>
<dbReference type="Pfam" id="PF00111">
    <property type="entry name" value="Fer2"/>
    <property type="match status" value="1"/>
</dbReference>
<organism evidence="2 3">
    <name type="scientific">Desulfosarcina widdelii</name>
    <dbReference type="NCBI Taxonomy" id="947919"/>
    <lineage>
        <taxon>Bacteria</taxon>
        <taxon>Pseudomonadati</taxon>
        <taxon>Thermodesulfobacteriota</taxon>
        <taxon>Desulfobacteria</taxon>
        <taxon>Desulfobacterales</taxon>
        <taxon>Desulfosarcinaceae</taxon>
        <taxon>Desulfosarcina</taxon>
    </lineage>
</organism>
<dbReference type="AlphaFoldDB" id="A0A5K7Z6R6"/>
<dbReference type="KEGG" id="dwd:DSCW_27980"/>
<name>A0A5K7Z6R6_9BACT</name>
<dbReference type="EMBL" id="AP021875">
    <property type="protein sequence ID" value="BBO75381.1"/>
    <property type="molecule type" value="Genomic_DNA"/>
</dbReference>
<dbReference type="Gene3D" id="3.40.50.12780">
    <property type="entry name" value="N-terminal domain of ligase-like"/>
    <property type="match status" value="1"/>
</dbReference>
<reference evidence="2 3" key="1">
    <citation type="submission" date="2019-11" db="EMBL/GenBank/DDBJ databases">
        <title>Comparative genomics of hydrocarbon-degrading Desulfosarcina strains.</title>
        <authorList>
            <person name="Watanabe M."/>
            <person name="Kojima H."/>
            <person name="Fukui M."/>
        </authorList>
    </citation>
    <scope>NUCLEOTIDE SEQUENCE [LARGE SCALE GENOMIC DNA]</scope>
    <source>
        <strain evidence="2 3">PP31</strain>
    </source>
</reference>
<dbReference type="PANTHER" id="PTHR42895:SF1">
    <property type="entry name" value="IRON-SULFUR CLUSTER PROTEIN"/>
    <property type="match status" value="1"/>
</dbReference>
<dbReference type="InterPro" id="IPR001041">
    <property type="entry name" value="2Fe-2S_ferredoxin-type"/>
</dbReference>
<dbReference type="InterPro" id="IPR036010">
    <property type="entry name" value="2Fe-2S_ferredoxin-like_sf"/>
</dbReference>
<keyword evidence="3" id="KW-1185">Reference proteome</keyword>
<dbReference type="SUPFAM" id="SSF56801">
    <property type="entry name" value="Acetyl-CoA synthetase-like"/>
    <property type="match status" value="1"/>
</dbReference>
<dbReference type="InterPro" id="IPR000873">
    <property type="entry name" value="AMP-dep_synth/lig_dom"/>
</dbReference>
<evidence type="ECO:0000313" key="2">
    <source>
        <dbReference type="EMBL" id="BBO75381.1"/>
    </source>
</evidence>
<dbReference type="GO" id="GO:0051536">
    <property type="term" value="F:iron-sulfur cluster binding"/>
    <property type="evidence" value="ECO:0007669"/>
    <property type="project" value="InterPro"/>
</dbReference>
<dbReference type="PROSITE" id="PS51085">
    <property type="entry name" value="2FE2S_FER_2"/>
    <property type="match status" value="1"/>
</dbReference>
<dbReference type="InterPro" id="IPR025110">
    <property type="entry name" value="AMP-bd_C"/>
</dbReference>
<dbReference type="InterPro" id="IPR045851">
    <property type="entry name" value="AMP-bd_C_sf"/>
</dbReference>
<dbReference type="InterPro" id="IPR042099">
    <property type="entry name" value="ANL_N_sf"/>
</dbReference>
<dbReference type="CDD" id="cd04433">
    <property type="entry name" value="AFD_class_I"/>
    <property type="match status" value="1"/>
</dbReference>
<evidence type="ECO:0000313" key="3">
    <source>
        <dbReference type="Proteomes" id="UP000427769"/>
    </source>
</evidence>
<dbReference type="CDD" id="cd00207">
    <property type="entry name" value="fer2"/>
    <property type="match status" value="1"/>
</dbReference>
<dbReference type="Gene3D" id="3.30.420.480">
    <property type="entry name" value="Domain of unknown function (DUF4445)"/>
    <property type="match status" value="1"/>
</dbReference>
<dbReference type="Gene3D" id="3.10.20.30">
    <property type="match status" value="1"/>
</dbReference>
<dbReference type="InterPro" id="IPR042259">
    <property type="entry name" value="Raco-like_middle_sf"/>
</dbReference>
<dbReference type="Pfam" id="PF00501">
    <property type="entry name" value="AMP-binding"/>
    <property type="match status" value="1"/>
</dbReference>
<dbReference type="Pfam" id="PF14574">
    <property type="entry name" value="RACo_C_ter"/>
    <property type="match status" value="1"/>
</dbReference>
<dbReference type="Proteomes" id="UP000427769">
    <property type="component" value="Chromosome"/>
</dbReference>
<dbReference type="InterPro" id="IPR027980">
    <property type="entry name" value="RACo_C"/>
</dbReference>
<dbReference type="Pfam" id="PF17651">
    <property type="entry name" value="Raco_middle"/>
    <property type="match status" value="1"/>
</dbReference>
<dbReference type="OrthoDB" id="9810588at2"/>
<protein>
    <recommendedName>
        <fullName evidence="1">2Fe-2S ferredoxin-type domain-containing protein</fullName>
    </recommendedName>
</protein>